<evidence type="ECO:0000313" key="2">
    <source>
        <dbReference type="Proteomes" id="UP000182334"/>
    </source>
</evidence>
<name>A0A1L0BKQ8_9ASCO</name>
<gene>
    <name evidence="1" type="ORF">SAMEA4029010_CIC11G00000003696</name>
</gene>
<organism evidence="1 2">
    <name type="scientific">Sungouiella intermedia</name>
    <dbReference type="NCBI Taxonomy" id="45354"/>
    <lineage>
        <taxon>Eukaryota</taxon>
        <taxon>Fungi</taxon>
        <taxon>Dikarya</taxon>
        <taxon>Ascomycota</taxon>
        <taxon>Saccharomycotina</taxon>
        <taxon>Pichiomycetes</taxon>
        <taxon>Metschnikowiaceae</taxon>
        <taxon>Sungouiella</taxon>
    </lineage>
</organism>
<proteinExistence type="predicted"/>
<dbReference type="EMBL" id="LT635758">
    <property type="protein sequence ID" value="SGZ52039.1"/>
    <property type="molecule type" value="Genomic_DNA"/>
</dbReference>
<protein>
    <submittedName>
        <fullName evidence="1">CIC11C00000003696</fullName>
    </submittedName>
</protein>
<accession>A0A1L0BKQ8</accession>
<keyword evidence="2" id="KW-1185">Reference proteome</keyword>
<dbReference type="AlphaFoldDB" id="A0A1L0BKQ8"/>
<sequence length="93" mass="10356">MVEGSTELLEEEEGLRDIEESRLMRNRISLTDGKRTLDDGVGDIWLAGTTGGLQRSGCAEVLFTSQCEVYISIASSQWGTVPQSLYRWAADWN</sequence>
<evidence type="ECO:0000313" key="1">
    <source>
        <dbReference type="EMBL" id="SGZ52039.1"/>
    </source>
</evidence>
<dbReference type="Proteomes" id="UP000182334">
    <property type="component" value="Chromosome III"/>
</dbReference>
<reference evidence="1 2" key="1">
    <citation type="submission" date="2016-10" db="EMBL/GenBank/DDBJ databases">
        <authorList>
            <person name="de Groot N.N."/>
        </authorList>
    </citation>
    <scope>NUCLEOTIDE SEQUENCE [LARGE SCALE GENOMIC DNA]</scope>
    <source>
        <strain evidence="1 2">CBS 141442</strain>
    </source>
</reference>